<accession>A0A327X094</accession>
<feature type="transmembrane region" description="Helical" evidence="5">
    <location>
        <begin position="218"/>
        <end position="238"/>
    </location>
</feature>
<evidence type="ECO:0000256" key="2">
    <source>
        <dbReference type="ARBA" id="ARBA00022692"/>
    </source>
</evidence>
<keyword evidence="4 5" id="KW-0472">Membrane</keyword>
<sequence length="427" mass="48871">MNIRSLLYIALLIGLFGTVTNLIFVSPLPSILALAILPYIWIRHSVFVIPRFTFYLYIYFLYSLIGILIYFPPSLLNFSFYRYDGNFIISYLPLLLIPFFSYNIAVDRIFKRFLIFATIVNSIAFGLNLVLTNFAAIVDWSNPETYFHGFFKSTNGAGGFISIVLSLNIICYLKERKRLWLYLIVINLVFLVSTTSRGSILGLIAGFAFFYFDRFNKTYLIKISLFAMVMVQGTILYFTYPIYQTYVRDADPSQGGANTYISPLYGEVNTKSANLLIRVMETWPRAVDNFIHSPLLGAGFGGVNDIPFRYAGIPHLFSINTQPNKVFNDAHAHHSYLHILGEQGLVGLGIFLLFWYAVYNYLRKGTDDIVQNFLLVSFFNLSIMSFTEHRITSPSNALPFVIALCLYVLKRNYNKKYKQTKTAVLTP</sequence>
<keyword evidence="2 5" id="KW-0812">Transmembrane</keyword>
<evidence type="ECO:0000256" key="5">
    <source>
        <dbReference type="SAM" id="Phobius"/>
    </source>
</evidence>
<feature type="transmembrane region" description="Helical" evidence="5">
    <location>
        <begin position="180"/>
        <end position="212"/>
    </location>
</feature>
<dbReference type="GO" id="GO:0016020">
    <property type="term" value="C:membrane"/>
    <property type="evidence" value="ECO:0007669"/>
    <property type="project" value="UniProtKB-SubCell"/>
</dbReference>
<keyword evidence="7" id="KW-0436">Ligase</keyword>
<feature type="transmembrane region" description="Helical" evidence="5">
    <location>
        <begin position="56"/>
        <end position="76"/>
    </location>
</feature>
<feature type="transmembrane region" description="Helical" evidence="5">
    <location>
        <begin position="31"/>
        <end position="49"/>
    </location>
</feature>
<feature type="transmembrane region" description="Helical" evidence="5">
    <location>
        <begin position="156"/>
        <end position="173"/>
    </location>
</feature>
<dbReference type="OrthoDB" id="115889at2"/>
<feature type="domain" description="O-antigen ligase-related" evidence="6">
    <location>
        <begin position="183"/>
        <end position="352"/>
    </location>
</feature>
<organism evidence="7 8">
    <name type="scientific">Larkinella arboricola</name>
    <dbReference type="NCBI Taxonomy" id="643671"/>
    <lineage>
        <taxon>Bacteria</taxon>
        <taxon>Pseudomonadati</taxon>
        <taxon>Bacteroidota</taxon>
        <taxon>Cytophagia</taxon>
        <taxon>Cytophagales</taxon>
        <taxon>Spirosomataceae</taxon>
        <taxon>Larkinella</taxon>
    </lineage>
</organism>
<dbReference type="Pfam" id="PF04932">
    <property type="entry name" value="Wzy_C"/>
    <property type="match status" value="1"/>
</dbReference>
<dbReference type="Proteomes" id="UP000248790">
    <property type="component" value="Unassembled WGS sequence"/>
</dbReference>
<feature type="transmembrane region" description="Helical" evidence="5">
    <location>
        <begin position="344"/>
        <end position="362"/>
    </location>
</feature>
<evidence type="ECO:0000256" key="1">
    <source>
        <dbReference type="ARBA" id="ARBA00004141"/>
    </source>
</evidence>
<dbReference type="InterPro" id="IPR007016">
    <property type="entry name" value="O-antigen_ligase-rel_domated"/>
</dbReference>
<dbReference type="GO" id="GO:0016874">
    <property type="term" value="F:ligase activity"/>
    <property type="evidence" value="ECO:0007669"/>
    <property type="project" value="UniProtKB-KW"/>
</dbReference>
<dbReference type="AlphaFoldDB" id="A0A327X094"/>
<dbReference type="PANTHER" id="PTHR37422:SF17">
    <property type="entry name" value="O-ANTIGEN LIGASE"/>
    <property type="match status" value="1"/>
</dbReference>
<feature type="transmembrane region" description="Helical" evidence="5">
    <location>
        <begin position="391"/>
        <end position="409"/>
    </location>
</feature>
<gene>
    <name evidence="7" type="ORF">LX87_02607</name>
</gene>
<feature type="transmembrane region" description="Helical" evidence="5">
    <location>
        <begin position="88"/>
        <end position="106"/>
    </location>
</feature>
<protein>
    <submittedName>
        <fullName evidence="7">O-antigen ligase-like membrane protein</fullName>
    </submittedName>
</protein>
<name>A0A327X094_LARAB</name>
<evidence type="ECO:0000256" key="4">
    <source>
        <dbReference type="ARBA" id="ARBA00023136"/>
    </source>
</evidence>
<dbReference type="InterPro" id="IPR051533">
    <property type="entry name" value="WaaL-like"/>
</dbReference>
<evidence type="ECO:0000313" key="7">
    <source>
        <dbReference type="EMBL" id="RAJ97704.1"/>
    </source>
</evidence>
<dbReference type="PANTHER" id="PTHR37422">
    <property type="entry name" value="TEICHURONIC ACID BIOSYNTHESIS PROTEIN TUAE"/>
    <property type="match status" value="1"/>
</dbReference>
<feature type="transmembrane region" description="Helical" evidence="5">
    <location>
        <begin position="7"/>
        <end position="25"/>
    </location>
</feature>
<keyword evidence="8" id="KW-1185">Reference proteome</keyword>
<comment type="caution">
    <text evidence="7">The sequence shown here is derived from an EMBL/GenBank/DDBJ whole genome shotgun (WGS) entry which is preliminary data.</text>
</comment>
<feature type="transmembrane region" description="Helical" evidence="5">
    <location>
        <begin position="113"/>
        <end position="136"/>
    </location>
</feature>
<comment type="subcellular location">
    <subcellularLocation>
        <location evidence="1">Membrane</location>
        <topology evidence="1">Multi-pass membrane protein</topology>
    </subcellularLocation>
</comment>
<proteinExistence type="predicted"/>
<reference evidence="7 8" key="1">
    <citation type="submission" date="2018-06" db="EMBL/GenBank/DDBJ databases">
        <title>Genomic Encyclopedia of Archaeal and Bacterial Type Strains, Phase II (KMG-II): from individual species to whole genera.</title>
        <authorList>
            <person name="Goeker M."/>
        </authorList>
    </citation>
    <scope>NUCLEOTIDE SEQUENCE [LARGE SCALE GENOMIC DNA]</scope>
    <source>
        <strain evidence="7 8">DSM 21851</strain>
    </source>
</reference>
<dbReference type="EMBL" id="QLMC01000003">
    <property type="protein sequence ID" value="RAJ97704.1"/>
    <property type="molecule type" value="Genomic_DNA"/>
</dbReference>
<evidence type="ECO:0000256" key="3">
    <source>
        <dbReference type="ARBA" id="ARBA00022989"/>
    </source>
</evidence>
<evidence type="ECO:0000259" key="6">
    <source>
        <dbReference type="Pfam" id="PF04932"/>
    </source>
</evidence>
<keyword evidence="3 5" id="KW-1133">Transmembrane helix</keyword>
<evidence type="ECO:0000313" key="8">
    <source>
        <dbReference type="Proteomes" id="UP000248790"/>
    </source>
</evidence>